<organism evidence="1 2">
    <name type="scientific">Haloferula luteola</name>
    <dbReference type="NCBI Taxonomy" id="595692"/>
    <lineage>
        <taxon>Bacteria</taxon>
        <taxon>Pseudomonadati</taxon>
        <taxon>Verrucomicrobiota</taxon>
        <taxon>Verrucomicrobiia</taxon>
        <taxon>Verrucomicrobiales</taxon>
        <taxon>Verrucomicrobiaceae</taxon>
        <taxon>Haloferula</taxon>
    </lineage>
</organism>
<comment type="caution">
    <text evidence="1">The sequence shown here is derived from an EMBL/GenBank/DDBJ whole genome shotgun (WGS) entry which is preliminary data.</text>
</comment>
<sequence length="36" mass="4068">MLGRIAQTASAIQSDKGFLRSIHTLKSYERYATQQP</sequence>
<reference evidence="1 2" key="1">
    <citation type="submission" date="2020-08" db="EMBL/GenBank/DDBJ databases">
        <title>Genomic Encyclopedia of Type Strains, Phase IV (KMG-IV): sequencing the most valuable type-strain genomes for metagenomic binning, comparative biology and taxonomic classification.</title>
        <authorList>
            <person name="Goeker M."/>
        </authorList>
    </citation>
    <scope>NUCLEOTIDE SEQUENCE [LARGE SCALE GENOMIC DNA]</scope>
    <source>
        <strain evidence="1 2">YC6886</strain>
    </source>
</reference>
<keyword evidence="2" id="KW-1185">Reference proteome</keyword>
<evidence type="ECO:0000313" key="1">
    <source>
        <dbReference type="EMBL" id="MBB5354035.1"/>
    </source>
</evidence>
<name>A0A840V7P0_9BACT</name>
<gene>
    <name evidence="1" type="ORF">HNR46_004307</name>
</gene>
<dbReference type="AlphaFoldDB" id="A0A840V7P0"/>
<protein>
    <submittedName>
        <fullName evidence="1">Uncharacterized protein</fullName>
    </submittedName>
</protein>
<proteinExistence type="predicted"/>
<evidence type="ECO:0000313" key="2">
    <source>
        <dbReference type="Proteomes" id="UP000557717"/>
    </source>
</evidence>
<dbReference type="EMBL" id="JACHFD010000079">
    <property type="protein sequence ID" value="MBB5354035.1"/>
    <property type="molecule type" value="Genomic_DNA"/>
</dbReference>
<accession>A0A840V7P0</accession>
<dbReference type="Proteomes" id="UP000557717">
    <property type="component" value="Unassembled WGS sequence"/>
</dbReference>